<proteinExistence type="inferred from homology"/>
<dbReference type="SUPFAM" id="SSF49785">
    <property type="entry name" value="Galactose-binding domain-like"/>
    <property type="match status" value="1"/>
</dbReference>
<evidence type="ECO:0000256" key="2">
    <source>
        <dbReference type="ARBA" id="ARBA00007884"/>
    </source>
</evidence>
<dbReference type="Gene3D" id="2.60.120.430">
    <property type="entry name" value="Galactose-binding lectin"/>
    <property type="match status" value="1"/>
</dbReference>
<dbReference type="InterPro" id="IPR013857">
    <property type="entry name" value="NADH-UbQ_OxRdtase-assoc_prot30"/>
</dbReference>
<dbReference type="GO" id="GO:0010257">
    <property type="term" value="P:NADH dehydrogenase complex assembly"/>
    <property type="evidence" value="ECO:0007669"/>
    <property type="project" value="TreeGrafter"/>
</dbReference>
<keyword evidence="3" id="KW-0496">Mitochondrion</keyword>
<dbReference type="InterPro" id="IPR008979">
    <property type="entry name" value="Galactose-bd-like_sf"/>
</dbReference>
<dbReference type="OrthoDB" id="42561at2759"/>
<reference evidence="7" key="1">
    <citation type="submission" date="2016-05" db="EMBL/GenBank/DDBJ databases">
        <title>Comparative genomics of biotechnologically important yeasts.</title>
        <authorList>
            <consortium name="DOE Joint Genome Institute"/>
            <person name="Riley R."/>
            <person name="Haridas S."/>
            <person name="Wolfe K.H."/>
            <person name="Lopes M.R."/>
            <person name="Hittinger C.T."/>
            <person name="Goker M."/>
            <person name="Salamov A."/>
            <person name="Wisecaver J."/>
            <person name="Long T.M."/>
            <person name="Aerts A.L."/>
            <person name="Barry K."/>
            <person name="Choi C."/>
            <person name="Clum A."/>
            <person name="Coughlan A.Y."/>
            <person name="Deshpande S."/>
            <person name="Douglass A.P."/>
            <person name="Hanson S.J."/>
            <person name="Klenk H.-P."/>
            <person name="Labutti K."/>
            <person name="Lapidus A."/>
            <person name="Lindquist E."/>
            <person name="Lipzen A."/>
            <person name="Meier-Kolthoff J.P."/>
            <person name="Ohm R.A."/>
            <person name="Otillar R.P."/>
            <person name="Pangilinan J."/>
            <person name="Peng Y."/>
            <person name="Rokas A."/>
            <person name="Rosa C.A."/>
            <person name="Scheuner C."/>
            <person name="Sibirny A.A."/>
            <person name="Slot J.C."/>
            <person name="Stielow J.B."/>
            <person name="Sun H."/>
            <person name="Kurtzman C.P."/>
            <person name="Blackwell M."/>
            <person name="Grigoriev I.V."/>
            <person name="Jeffries T.W."/>
        </authorList>
    </citation>
    <scope>NUCLEOTIDE SEQUENCE [LARGE SCALE GENOMIC DNA]</scope>
    <source>
        <strain evidence="7">NRRL Y-2460</strain>
    </source>
</reference>
<dbReference type="EMBL" id="KV454013">
    <property type="protein sequence ID" value="ODV95789.1"/>
    <property type="molecule type" value="Genomic_DNA"/>
</dbReference>
<name>A0A1E4TVN6_PACTA</name>
<organism evidence="6 7">
    <name type="scientific">Pachysolen tannophilus NRRL Y-2460</name>
    <dbReference type="NCBI Taxonomy" id="669874"/>
    <lineage>
        <taxon>Eukaryota</taxon>
        <taxon>Fungi</taxon>
        <taxon>Dikarya</taxon>
        <taxon>Ascomycota</taxon>
        <taxon>Saccharomycotina</taxon>
        <taxon>Pichiomycetes</taxon>
        <taxon>Pachysolenaceae</taxon>
        <taxon>Pachysolen</taxon>
    </lineage>
</organism>
<evidence type="ECO:0000256" key="1">
    <source>
        <dbReference type="ARBA" id="ARBA00004173"/>
    </source>
</evidence>
<keyword evidence="4" id="KW-0143">Chaperone</keyword>
<dbReference type="GO" id="GO:0005739">
    <property type="term" value="C:mitochondrion"/>
    <property type="evidence" value="ECO:0007669"/>
    <property type="project" value="UniProtKB-SubCell"/>
</dbReference>
<comment type="subcellular location">
    <subcellularLocation>
        <location evidence="1">Mitochondrion</location>
    </subcellularLocation>
</comment>
<dbReference type="Pfam" id="PF08547">
    <property type="entry name" value="CIA30"/>
    <property type="match status" value="1"/>
</dbReference>
<dbReference type="AlphaFoldDB" id="A0A1E4TVN6"/>
<evidence type="ECO:0000256" key="3">
    <source>
        <dbReference type="ARBA" id="ARBA00023128"/>
    </source>
</evidence>
<feature type="domain" description="NADH:ubiquinone oxidoreductase intermediate-associated protein 30" evidence="5">
    <location>
        <begin position="31"/>
        <end position="215"/>
    </location>
</feature>
<evidence type="ECO:0000313" key="6">
    <source>
        <dbReference type="EMBL" id="ODV95789.1"/>
    </source>
</evidence>
<dbReference type="STRING" id="669874.A0A1E4TVN6"/>
<evidence type="ECO:0000256" key="4">
    <source>
        <dbReference type="ARBA" id="ARBA00023186"/>
    </source>
</evidence>
<sequence length="252" mass="29617">MFKNRLLSIFKDGLKSTFSPPVMKNTMTVLDFTKPYELSQIITRCDQELGGYSTCFMEIDRVQNKPLTCAHFHGILNLDTPKKNPKVLHSGWAMFRTKHKNNYQHKLFYLTDYFGNYKWDFSFYHSLVLRVKGDNRKYFLNIQTDNPSRTDLFQHRIFLNNPGKWETVIIPLDDFVLTNRGRLANQYQSEMERERIKSIGIGITDGQYGPYSLYIENIKVLCDSDLWETIRNTRSENNQPIDDVKSIEDAKS</sequence>
<accession>A0A1E4TVN6</accession>
<evidence type="ECO:0000259" key="5">
    <source>
        <dbReference type="Pfam" id="PF08547"/>
    </source>
</evidence>
<keyword evidence="7" id="KW-1185">Reference proteome</keyword>
<dbReference type="Proteomes" id="UP000094236">
    <property type="component" value="Unassembled WGS sequence"/>
</dbReference>
<gene>
    <name evidence="6" type="ORF">PACTADRAFT_2100</name>
</gene>
<dbReference type="GO" id="GO:0051082">
    <property type="term" value="F:unfolded protein binding"/>
    <property type="evidence" value="ECO:0007669"/>
    <property type="project" value="TreeGrafter"/>
</dbReference>
<protein>
    <recommendedName>
        <fullName evidence="5">NADH:ubiquinone oxidoreductase intermediate-associated protein 30 domain-containing protein</fullName>
    </recommendedName>
</protein>
<dbReference type="InterPro" id="IPR039131">
    <property type="entry name" value="NDUFAF1"/>
</dbReference>
<dbReference type="PANTHER" id="PTHR13194">
    <property type="entry name" value="COMPLEX I INTERMEDIATE-ASSOCIATED PROTEIN 30"/>
    <property type="match status" value="1"/>
</dbReference>
<evidence type="ECO:0000313" key="7">
    <source>
        <dbReference type="Proteomes" id="UP000094236"/>
    </source>
</evidence>
<dbReference type="PANTHER" id="PTHR13194:SF18">
    <property type="entry name" value="COMPLEX I INTERMEDIATE-ASSOCIATED PROTEIN 30, MITOCHONDRIAL"/>
    <property type="match status" value="1"/>
</dbReference>
<dbReference type="GO" id="GO:0006120">
    <property type="term" value="P:mitochondrial electron transport, NADH to ubiquinone"/>
    <property type="evidence" value="ECO:0007669"/>
    <property type="project" value="TreeGrafter"/>
</dbReference>
<comment type="similarity">
    <text evidence="2">Belongs to the CIA30 family.</text>
</comment>